<proteinExistence type="predicted"/>
<comment type="caution">
    <text evidence="2">The sequence shown here is derived from an EMBL/GenBank/DDBJ whole genome shotgun (WGS) entry which is preliminary data.</text>
</comment>
<dbReference type="PANTHER" id="PTHR10151:SF120">
    <property type="entry name" value="BIS(5'-ADENOSYL)-TRIPHOSPHATASE"/>
    <property type="match status" value="1"/>
</dbReference>
<dbReference type="InterPro" id="IPR002591">
    <property type="entry name" value="Phosphodiest/P_Trfase"/>
</dbReference>
<dbReference type="AlphaFoldDB" id="A0ABD5UVX0"/>
<feature type="region of interest" description="Disordered" evidence="1">
    <location>
        <begin position="515"/>
        <end position="545"/>
    </location>
</feature>
<gene>
    <name evidence="2" type="ORF">ACFQE9_14155</name>
</gene>
<dbReference type="PANTHER" id="PTHR10151">
    <property type="entry name" value="ECTONUCLEOTIDE PYROPHOSPHATASE/PHOSPHODIESTERASE"/>
    <property type="match status" value="1"/>
</dbReference>
<organism evidence="2 3">
    <name type="scientific">Halopenitus salinus</name>
    <dbReference type="NCBI Taxonomy" id="1198295"/>
    <lineage>
        <taxon>Archaea</taxon>
        <taxon>Methanobacteriati</taxon>
        <taxon>Methanobacteriota</taxon>
        <taxon>Stenosarchaea group</taxon>
        <taxon>Halobacteria</taxon>
        <taxon>Halobacteriales</taxon>
        <taxon>Haloferacaceae</taxon>
        <taxon>Halopenitus</taxon>
    </lineage>
</organism>
<dbReference type="Proteomes" id="UP001596296">
    <property type="component" value="Unassembled WGS sequence"/>
</dbReference>
<dbReference type="Pfam" id="PF01663">
    <property type="entry name" value="Phosphodiest"/>
    <property type="match status" value="1"/>
</dbReference>
<dbReference type="EMBL" id="JBHSXL010000011">
    <property type="protein sequence ID" value="MFC6893739.1"/>
    <property type="molecule type" value="Genomic_DNA"/>
</dbReference>
<keyword evidence="3" id="KW-1185">Reference proteome</keyword>
<evidence type="ECO:0000256" key="1">
    <source>
        <dbReference type="SAM" id="MobiDB-lite"/>
    </source>
</evidence>
<protein>
    <submittedName>
        <fullName evidence="2">Alkaline phosphatase family protein</fullName>
    </submittedName>
</protein>
<evidence type="ECO:0000313" key="2">
    <source>
        <dbReference type="EMBL" id="MFC6893739.1"/>
    </source>
</evidence>
<dbReference type="InterPro" id="IPR017850">
    <property type="entry name" value="Alkaline_phosphatase_core_sf"/>
</dbReference>
<evidence type="ECO:0000313" key="3">
    <source>
        <dbReference type="Proteomes" id="UP001596296"/>
    </source>
</evidence>
<dbReference type="SUPFAM" id="SSF53649">
    <property type="entry name" value="Alkaline phosphatase-like"/>
    <property type="match status" value="1"/>
</dbReference>
<dbReference type="Gene3D" id="3.40.720.10">
    <property type="entry name" value="Alkaline Phosphatase, subunit A"/>
    <property type="match status" value="2"/>
</dbReference>
<reference evidence="2 3" key="1">
    <citation type="journal article" date="2019" name="Int. J. Syst. Evol. Microbiol.">
        <title>The Global Catalogue of Microorganisms (GCM) 10K type strain sequencing project: providing services to taxonomists for standard genome sequencing and annotation.</title>
        <authorList>
            <consortium name="The Broad Institute Genomics Platform"/>
            <consortium name="The Broad Institute Genome Sequencing Center for Infectious Disease"/>
            <person name="Wu L."/>
            <person name="Ma J."/>
        </authorList>
    </citation>
    <scope>NUCLEOTIDE SEQUENCE [LARGE SCALE GENOMIC DNA]</scope>
    <source>
        <strain evidence="2 3">SKJ47</strain>
    </source>
</reference>
<sequence>MDTLVIGLDGGEWSVIDPMIDRGDLPNIAQLKQEGVSGPLESVTPPVSPPAWSSIQTGTNPGKHGIFDFSTFDEEYNRRSINSSDRRATPFWTVMNDEGTTTGLFKVPFTYPPDDVDGFMITGFPTPNIIDDFATPDTLIDQIGPVDSLFEDWSLQQSGDYEAFKRNLIQVAERQTDLFLELIRDHETDLSMTVYDGSDRVQHFFWKYFDDSHPRYDPDSPLVGAIEEYYEAVDHGIGRISDEIDDDCDVLILSDHGFGPLSYDIYIDEWLEEEGFLTRRSEESTRKVVNDVLATTLKASWNAVTQINLDRVVKSILPESWFEFGSSFQHESRRDTVWGETQAFFTTLSGQGLYVNLEEQFTEGTVSRSQYDDVVEEIRDSLRSLRHPKTGEKLVEAVIRSDEVFEGWMLDDAPDLIVRTVPDCTLKGGRSESLLQPSTQNAHDRSGDHRTEGIFIASGPSFETGTIDGANVFDIAPTLLYLQDCPVPTAMDGTVLTGLFPSEIVNERKIGKTEKYGQSGIGDRKWNDEEEAELEQQLSDMGYLG</sequence>
<dbReference type="RefSeq" id="WP_379746097.1">
    <property type="nucleotide sequence ID" value="NZ_JBHSVN010000001.1"/>
</dbReference>
<accession>A0ABD5UVX0</accession>
<name>A0ABD5UVX0_9EURY</name>
<dbReference type="GO" id="GO:0016787">
    <property type="term" value="F:hydrolase activity"/>
    <property type="evidence" value="ECO:0007669"/>
    <property type="project" value="UniProtKB-ARBA"/>
</dbReference>